<feature type="transmembrane region" description="Helical" evidence="9">
    <location>
        <begin position="383"/>
        <end position="400"/>
    </location>
</feature>
<sequence length="451" mass="47945">MSSTHAAPAAAGDRRPAAPAPAGRWARFARRPGAVVAALAALVAVFLALTLWWHRWFDLTVYRGAMVYWLRDGGQLYDFLTPGTKYGFTYPPFAAYVMAPMAFLPWPLVIVVSVAASAAAAYALLRWLLLPLADRRGWPRWYVLALAGLLTVSLEPVRETFTFGQVNLLLLVVVAADVLLLVGRDSRWAGVGIGLATAVKLTPGVFLIYLLVTRRWRAAGVATAAAGLATLLPGVLTPDTARGFWTDAIWDTDRIGTLTYASNQNLQGLVARLHPEHPSGVLWGVLVLAALGYWLWRVTRPECDAAAGLALTAVLGCLISPVTWVHHLVWLLPALVLCAGYALDLPPGRRRTRWLVGVGLIAALLSSRIVWAWERDFSGVDGFVGGNMYVWLSIALLVMVPSRTVWRPLGAAADPAAPAPADRAGPASPGSPAAPGAAAGAAGPVPSGGVS</sequence>
<keyword evidence="3" id="KW-0808">Transferase</keyword>
<feature type="transmembrane region" description="Helical" evidence="9">
    <location>
        <begin position="141"/>
        <end position="157"/>
    </location>
</feature>
<comment type="caution">
    <text evidence="10">The sequence shown here is derived from an EMBL/GenBank/DDBJ whole genome shotgun (WGS) entry which is preliminary data.</text>
</comment>
<evidence type="ECO:0000256" key="1">
    <source>
        <dbReference type="ARBA" id="ARBA00004651"/>
    </source>
</evidence>
<feature type="region of interest" description="Disordered" evidence="8">
    <location>
        <begin position="413"/>
        <end position="451"/>
    </location>
</feature>
<comment type="subcellular location">
    <subcellularLocation>
        <location evidence="1">Cell membrane</location>
        <topology evidence="1">Multi-pass membrane protein</topology>
    </subcellularLocation>
</comment>
<evidence type="ECO:0000256" key="2">
    <source>
        <dbReference type="ARBA" id="ARBA00022475"/>
    </source>
</evidence>
<dbReference type="GO" id="GO:0016758">
    <property type="term" value="F:hexosyltransferase activity"/>
    <property type="evidence" value="ECO:0007669"/>
    <property type="project" value="InterPro"/>
</dbReference>
<evidence type="ECO:0000256" key="9">
    <source>
        <dbReference type="SAM" id="Phobius"/>
    </source>
</evidence>
<dbReference type="GO" id="GO:0005886">
    <property type="term" value="C:plasma membrane"/>
    <property type="evidence" value="ECO:0007669"/>
    <property type="project" value="UniProtKB-SubCell"/>
</dbReference>
<dbReference type="InterPro" id="IPR018584">
    <property type="entry name" value="GT87"/>
</dbReference>
<comment type="similarity">
    <text evidence="7">Belongs to the glycosyltransferase 87 family.</text>
</comment>
<accession>A0A8J3AZL2</accession>
<keyword evidence="6 9" id="KW-0472">Membrane</keyword>
<feature type="transmembrane region" description="Helical" evidence="9">
    <location>
        <begin position="328"/>
        <end position="345"/>
    </location>
</feature>
<gene>
    <name evidence="10" type="ORF">GCM10010123_03990</name>
</gene>
<evidence type="ECO:0000256" key="8">
    <source>
        <dbReference type="SAM" id="MobiDB-lite"/>
    </source>
</evidence>
<dbReference type="RefSeq" id="WP_189168255.1">
    <property type="nucleotide sequence ID" value="NZ_BMQB01000001.1"/>
</dbReference>
<protein>
    <submittedName>
        <fullName evidence="10">Membrane protein</fullName>
    </submittedName>
</protein>
<evidence type="ECO:0000313" key="11">
    <source>
        <dbReference type="Proteomes" id="UP000649739"/>
    </source>
</evidence>
<evidence type="ECO:0000313" key="10">
    <source>
        <dbReference type="EMBL" id="GGJ77202.1"/>
    </source>
</evidence>
<evidence type="ECO:0000256" key="6">
    <source>
        <dbReference type="ARBA" id="ARBA00023136"/>
    </source>
</evidence>
<feature type="transmembrane region" description="Helical" evidence="9">
    <location>
        <begin position="280"/>
        <end position="296"/>
    </location>
</feature>
<evidence type="ECO:0000256" key="7">
    <source>
        <dbReference type="ARBA" id="ARBA00024033"/>
    </source>
</evidence>
<dbReference type="EMBL" id="BMQB01000001">
    <property type="protein sequence ID" value="GGJ77202.1"/>
    <property type="molecule type" value="Genomic_DNA"/>
</dbReference>
<keyword evidence="11" id="KW-1185">Reference proteome</keyword>
<evidence type="ECO:0000256" key="3">
    <source>
        <dbReference type="ARBA" id="ARBA00022679"/>
    </source>
</evidence>
<feature type="transmembrane region" description="Helical" evidence="9">
    <location>
        <begin position="303"/>
        <end position="322"/>
    </location>
</feature>
<feature type="transmembrane region" description="Helical" evidence="9">
    <location>
        <begin position="106"/>
        <end position="129"/>
    </location>
</feature>
<name>A0A8J3AZL2_9ACTN</name>
<organism evidence="10 11">
    <name type="scientific">Pilimelia anulata</name>
    <dbReference type="NCBI Taxonomy" id="53371"/>
    <lineage>
        <taxon>Bacteria</taxon>
        <taxon>Bacillati</taxon>
        <taxon>Actinomycetota</taxon>
        <taxon>Actinomycetes</taxon>
        <taxon>Micromonosporales</taxon>
        <taxon>Micromonosporaceae</taxon>
        <taxon>Pilimelia</taxon>
    </lineage>
</organism>
<feature type="transmembrane region" description="Helical" evidence="9">
    <location>
        <begin position="189"/>
        <end position="212"/>
    </location>
</feature>
<reference evidence="10" key="1">
    <citation type="journal article" date="2014" name="Int. J. Syst. Evol. Microbiol.">
        <title>Complete genome sequence of Corynebacterium casei LMG S-19264T (=DSM 44701T), isolated from a smear-ripened cheese.</title>
        <authorList>
            <consortium name="US DOE Joint Genome Institute (JGI-PGF)"/>
            <person name="Walter F."/>
            <person name="Albersmeier A."/>
            <person name="Kalinowski J."/>
            <person name="Ruckert C."/>
        </authorList>
    </citation>
    <scope>NUCLEOTIDE SEQUENCE</scope>
    <source>
        <strain evidence="10">JCM 3090</strain>
    </source>
</reference>
<evidence type="ECO:0000256" key="5">
    <source>
        <dbReference type="ARBA" id="ARBA00022989"/>
    </source>
</evidence>
<keyword evidence="4 9" id="KW-0812">Transmembrane</keyword>
<feature type="transmembrane region" description="Helical" evidence="9">
    <location>
        <begin position="163"/>
        <end position="182"/>
    </location>
</feature>
<evidence type="ECO:0000256" key="4">
    <source>
        <dbReference type="ARBA" id="ARBA00022692"/>
    </source>
</evidence>
<dbReference type="AlphaFoldDB" id="A0A8J3AZL2"/>
<keyword evidence="5 9" id="KW-1133">Transmembrane helix</keyword>
<reference evidence="10" key="2">
    <citation type="submission" date="2020-09" db="EMBL/GenBank/DDBJ databases">
        <authorList>
            <person name="Sun Q."/>
            <person name="Ohkuma M."/>
        </authorList>
    </citation>
    <scope>NUCLEOTIDE SEQUENCE</scope>
    <source>
        <strain evidence="10">JCM 3090</strain>
    </source>
</reference>
<keyword evidence="2" id="KW-1003">Cell membrane</keyword>
<dbReference type="Proteomes" id="UP000649739">
    <property type="component" value="Unassembled WGS sequence"/>
</dbReference>
<feature type="transmembrane region" description="Helical" evidence="9">
    <location>
        <begin position="352"/>
        <end position="371"/>
    </location>
</feature>
<proteinExistence type="inferred from homology"/>
<feature type="transmembrane region" description="Helical" evidence="9">
    <location>
        <begin position="34"/>
        <end position="53"/>
    </location>
</feature>
<dbReference type="Pfam" id="PF09594">
    <property type="entry name" value="GT87"/>
    <property type="match status" value="1"/>
</dbReference>